<organism evidence="2 3">
    <name type="scientific">Xenorhabdus innexi</name>
    <dbReference type="NCBI Taxonomy" id="290109"/>
    <lineage>
        <taxon>Bacteria</taxon>
        <taxon>Pseudomonadati</taxon>
        <taxon>Pseudomonadota</taxon>
        <taxon>Gammaproteobacteria</taxon>
        <taxon>Enterobacterales</taxon>
        <taxon>Morganellaceae</taxon>
        <taxon>Xenorhabdus</taxon>
    </lineage>
</organism>
<dbReference type="PANTHER" id="PTHR35037:SF3">
    <property type="entry name" value="C-TERMINAL REGION OF AIDA-LIKE PROTEIN"/>
    <property type="match status" value="1"/>
</dbReference>
<accession>A0A2G0N6Z0</accession>
<dbReference type="Proteomes" id="UP000224871">
    <property type="component" value="Unassembled WGS sequence"/>
</dbReference>
<gene>
    <name evidence="2" type="ORF">Xinn_03293</name>
</gene>
<proteinExistence type="predicted"/>
<evidence type="ECO:0000313" key="3">
    <source>
        <dbReference type="Proteomes" id="UP000224871"/>
    </source>
</evidence>
<dbReference type="PROSITE" id="PS51208">
    <property type="entry name" value="AUTOTRANSPORTER"/>
    <property type="match status" value="1"/>
</dbReference>
<feature type="domain" description="Autotransporter" evidence="1">
    <location>
        <begin position="1"/>
        <end position="239"/>
    </location>
</feature>
<dbReference type="EMBL" id="NIBU01000054">
    <property type="protein sequence ID" value="PHM30490.1"/>
    <property type="molecule type" value="Genomic_DNA"/>
</dbReference>
<dbReference type="Pfam" id="PF03797">
    <property type="entry name" value="Autotransporter"/>
    <property type="match status" value="1"/>
</dbReference>
<dbReference type="Gene3D" id="2.40.128.130">
    <property type="entry name" value="Autotransporter beta-domain"/>
    <property type="match status" value="1"/>
</dbReference>
<name>A0A2G0N6Z0_9GAMM</name>
<protein>
    <submittedName>
        <fullName evidence="2">Autotransporter protein YapJ</fullName>
    </submittedName>
</protein>
<dbReference type="InterPro" id="IPR036709">
    <property type="entry name" value="Autotransporte_beta_dom_sf"/>
</dbReference>
<dbReference type="SUPFAM" id="SSF103515">
    <property type="entry name" value="Autotransporter"/>
    <property type="match status" value="1"/>
</dbReference>
<dbReference type="SMART" id="SM00869">
    <property type="entry name" value="Autotransporter"/>
    <property type="match status" value="1"/>
</dbReference>
<dbReference type="PANTHER" id="PTHR35037">
    <property type="entry name" value="C-TERMINAL REGION OF AIDA-LIKE PROTEIN"/>
    <property type="match status" value="1"/>
</dbReference>
<sequence>MQNVPLASGGVFLQYSNIDAKVGSLHGEGNISTSGYTLGTTGTWIGNNQFYFDGLAQITSFSNDLNSKTASRQLGHNKSAMGYALSLEAGQGFDLNPKWTLTPQAQLTFSSINLNDFHDTFKTKVHFDQSRSMKLRAGATIDYKQKWDGDQSKREKAANLYGFLNVRQELLGHHDYVDVANVAFHSKNEPIWGEVGSGGSYSWDNRKSFVYGQASANTSLNNFADSYELKAKIGIKVIW</sequence>
<keyword evidence="3" id="KW-1185">Reference proteome</keyword>
<comment type="caution">
    <text evidence="2">The sequence shown here is derived from an EMBL/GenBank/DDBJ whole genome shotgun (WGS) entry which is preliminary data.</text>
</comment>
<evidence type="ECO:0000313" key="2">
    <source>
        <dbReference type="EMBL" id="PHM30490.1"/>
    </source>
</evidence>
<dbReference type="InterPro" id="IPR005546">
    <property type="entry name" value="Autotransporte_beta"/>
</dbReference>
<dbReference type="NCBIfam" id="TIGR01414">
    <property type="entry name" value="autotrans_barl"/>
    <property type="match status" value="1"/>
</dbReference>
<dbReference type="InterPro" id="IPR006315">
    <property type="entry name" value="OM_autotransptr_brl_dom"/>
</dbReference>
<dbReference type="RefSeq" id="WP_099137689.1">
    <property type="nucleotide sequence ID" value="NZ_CAWNQC010000253.1"/>
</dbReference>
<reference evidence="2 3" key="1">
    <citation type="journal article" date="2017" name="Nat. Microbiol.">
        <title>Natural product diversity associated with the nematode symbionts Photorhabdus and Xenorhabdus.</title>
        <authorList>
            <person name="Tobias N.J."/>
            <person name="Wolff H."/>
            <person name="Djahanschiri B."/>
            <person name="Grundmann F."/>
            <person name="Kronenwerth M."/>
            <person name="Shi Y.M."/>
            <person name="Simonyi S."/>
            <person name="Grun P."/>
            <person name="Shapiro-Ilan D."/>
            <person name="Pidot S.J."/>
            <person name="Stinear T.P."/>
            <person name="Ebersberger I."/>
            <person name="Bode H.B."/>
        </authorList>
    </citation>
    <scope>NUCLEOTIDE SEQUENCE [LARGE SCALE GENOMIC DNA]</scope>
    <source>
        <strain evidence="2 3">DSM 16336</strain>
    </source>
</reference>
<evidence type="ECO:0000259" key="1">
    <source>
        <dbReference type="PROSITE" id="PS51208"/>
    </source>
</evidence>
<dbReference type="InterPro" id="IPR051551">
    <property type="entry name" value="Autotransporter_adhesion"/>
</dbReference>